<comment type="caution">
    <text evidence="3">The sequence shown here is derived from an EMBL/GenBank/DDBJ whole genome shotgun (WGS) entry which is preliminary data.</text>
</comment>
<gene>
    <name evidence="3" type="ORF">PEVE_00019713</name>
</gene>
<evidence type="ECO:0000256" key="2">
    <source>
        <dbReference type="SAM" id="MobiDB-lite"/>
    </source>
</evidence>
<keyword evidence="4" id="KW-1185">Reference proteome</keyword>
<reference evidence="3 4" key="1">
    <citation type="submission" date="2022-05" db="EMBL/GenBank/DDBJ databases">
        <authorList>
            <consortium name="Genoscope - CEA"/>
            <person name="William W."/>
        </authorList>
    </citation>
    <scope>NUCLEOTIDE SEQUENCE [LARGE SCALE GENOMIC DNA]</scope>
</reference>
<proteinExistence type="predicted"/>
<keyword evidence="1" id="KW-0175">Coiled coil</keyword>
<feature type="compositionally biased region" description="Basic and acidic residues" evidence="2">
    <location>
        <begin position="503"/>
        <end position="566"/>
    </location>
</feature>
<feature type="region of interest" description="Disordered" evidence="2">
    <location>
        <begin position="411"/>
        <end position="443"/>
    </location>
</feature>
<organism evidence="3 4">
    <name type="scientific">Porites evermanni</name>
    <dbReference type="NCBI Taxonomy" id="104178"/>
    <lineage>
        <taxon>Eukaryota</taxon>
        <taxon>Metazoa</taxon>
        <taxon>Cnidaria</taxon>
        <taxon>Anthozoa</taxon>
        <taxon>Hexacorallia</taxon>
        <taxon>Scleractinia</taxon>
        <taxon>Fungiina</taxon>
        <taxon>Poritidae</taxon>
        <taxon>Porites</taxon>
    </lineage>
</organism>
<sequence>MISNRRSKVTTKSSSHQRKYGRKMMNPSSRTEDRSNLRRGTCKQGGIIEGDLQGSKDSGFAEQEHISTGHELTSYSTFMSVNNSNDRTSICKNDYIRIEENQNKDNSGHSLKTIEQEITNVTKCEQSNIASDMNEFEEQDFEEVDVMSGDKDNGFLENDNLSQGSNGSESYPESALVSSVGYNNVAGHSSQTYEEFQLDLSENDDEALKEELMHIFERERIAVEMYFKNKMEERLRVFRSKQLEYEETTRAEKIELEHNVSIEKMEMQNTFAKEVAKLAHTFNEERQQLEVYYKEQLKDLRENIEIEKKNMDEKLSKEKIEFKENLEAEYQAMVRKEVAHEKKEAVQERSELEARFYREKLELENCYTLKLTEAETSLQKLKAEFEANLAEERMRMEKQRQDNIREIDAKLKEESQLRHDKEKELEQQKEIYANEDSFNKKENERLRNDIDALRREVDDKNRENMQLKSMEEKLKLRGSEGMEGKLRDDFERLLSEHKLELNKSYEKEKQKLDETLQSERRQIKEENDKEKEKIKAEQEEIRITREKLQADEKSYPEREQLYRPENESVMYSLGGYRASGHGQHDRKTKPSSVSQWAVPSGSVEIGLAHGTLYSEKQRQNLDVGTLDEEPFGDHPLESTSGAKDFVSPYKLSTDFGHPYKGSPSPQQQREPCGQYSLGDSSSNGFLKEYLTGKSQYHITFDYHEKTGLPKTQPSEQKPETEVNYQLGSGASSRPRAVSEERELIAELRTLKSENEGLKAKMAALEENIELRKKYKKEAKAEMERLLKENEEKDLKIQHLTQEIKKMTEKKASEVKADIQYDGSGLKLHTRHDGETLAHTETREMEGRLKGLEVHAVRADKRAKEYDVSITDTEKQSKEKRKKNDLQDEWNSSSRQEDKLRDDSVSTNGSQDSYYKAKYEATLREKDQLLQVVKDLKVKINDLQEKRASELCNSWPVERSQEKNGETERLKQLVTENSSLKERTSELQNQLTRLLEKLKSEKEKAASLETKLPSHESKTFYNIEEMEKRLRRTGRELSGTQENLDSATLRRIEKEILTIGDIVKTQCGDRRFGHVYYRSTNEAEARATQLEVEKKELEMKLQIAREAMSEYVKRLNEKMQDVTSMTGISEQIVQELHSRNNSLKKSLQALEEGQKVSHLQNEQLQHQKSALQDLIGGLCRDEKIPGKSYNSSSRLLDTKHDGRSHVAASTSPSYQDYRYDNKYSIGFDNRHRANDDSESERKLAYKEFQEPKNETCSRCSRVDQFSTVFEEYPSRYSNYEYKAFGRVGGLY</sequence>
<dbReference type="EMBL" id="CALNXI010002657">
    <property type="protein sequence ID" value="CAH3189763.1"/>
    <property type="molecule type" value="Genomic_DNA"/>
</dbReference>
<feature type="region of interest" description="Disordered" evidence="2">
    <location>
        <begin position="612"/>
        <end position="679"/>
    </location>
</feature>
<feature type="coiled-coil region" evidence="1">
    <location>
        <begin position="740"/>
        <end position="816"/>
    </location>
</feature>
<dbReference type="Proteomes" id="UP001159427">
    <property type="component" value="Unassembled WGS sequence"/>
</dbReference>
<feature type="region of interest" description="Disordered" evidence="2">
    <location>
        <begin position="503"/>
        <end position="598"/>
    </location>
</feature>
<feature type="coiled-coil region" evidence="1">
    <location>
        <begin position="918"/>
        <end position="1042"/>
    </location>
</feature>
<protein>
    <submittedName>
        <fullName evidence="3">Uncharacterized protein</fullName>
    </submittedName>
</protein>
<feature type="region of interest" description="Disordered" evidence="2">
    <location>
        <begin position="704"/>
        <end position="738"/>
    </location>
</feature>
<feature type="compositionally biased region" description="Basic and acidic residues" evidence="2">
    <location>
        <begin position="894"/>
        <end position="903"/>
    </location>
</feature>
<name>A0ABN8SE34_9CNID</name>
<feature type="region of interest" description="Disordered" evidence="2">
    <location>
        <begin position="461"/>
        <end position="480"/>
    </location>
</feature>
<feature type="compositionally biased region" description="Basic and acidic residues" evidence="2">
    <location>
        <begin position="862"/>
        <end position="885"/>
    </location>
</feature>
<feature type="region of interest" description="Disordered" evidence="2">
    <location>
        <begin position="1188"/>
        <end position="1212"/>
    </location>
</feature>
<accession>A0ABN8SE34</accession>
<feature type="compositionally biased region" description="Basic residues" evidence="2">
    <location>
        <begin position="1"/>
        <end position="22"/>
    </location>
</feature>
<evidence type="ECO:0000256" key="1">
    <source>
        <dbReference type="SAM" id="Coils"/>
    </source>
</evidence>
<feature type="region of interest" description="Disordered" evidence="2">
    <location>
        <begin position="152"/>
        <end position="173"/>
    </location>
</feature>
<feature type="region of interest" description="Disordered" evidence="2">
    <location>
        <begin position="1"/>
        <end position="58"/>
    </location>
</feature>
<feature type="coiled-coil region" evidence="1">
    <location>
        <begin position="1079"/>
        <end position="1152"/>
    </location>
</feature>
<feature type="compositionally biased region" description="Polar residues" evidence="2">
    <location>
        <begin position="722"/>
        <end position="731"/>
    </location>
</feature>
<evidence type="ECO:0000313" key="4">
    <source>
        <dbReference type="Proteomes" id="UP001159427"/>
    </source>
</evidence>
<feature type="compositionally biased region" description="Polar residues" evidence="2">
    <location>
        <begin position="159"/>
        <end position="173"/>
    </location>
</feature>
<evidence type="ECO:0000313" key="3">
    <source>
        <dbReference type="EMBL" id="CAH3189763.1"/>
    </source>
</evidence>
<feature type="region of interest" description="Disordered" evidence="2">
    <location>
        <begin position="862"/>
        <end position="913"/>
    </location>
</feature>
<feature type="compositionally biased region" description="Basic and acidic residues" evidence="2">
    <location>
        <begin position="411"/>
        <end position="429"/>
    </location>
</feature>